<dbReference type="Gene3D" id="1.10.260.40">
    <property type="entry name" value="lambda repressor-like DNA-binding domains"/>
    <property type="match status" value="1"/>
</dbReference>
<reference evidence="3" key="1">
    <citation type="journal article" date="2019" name="Int. J. Syst. Evol. Microbiol.">
        <title>The Global Catalogue of Microorganisms (GCM) 10K type strain sequencing project: providing services to taxonomists for standard genome sequencing and annotation.</title>
        <authorList>
            <consortium name="The Broad Institute Genomics Platform"/>
            <consortium name="The Broad Institute Genome Sequencing Center for Infectious Disease"/>
            <person name="Wu L."/>
            <person name="Ma J."/>
        </authorList>
    </citation>
    <scope>NUCLEOTIDE SEQUENCE [LARGE SCALE GENOMIC DNA]</scope>
    <source>
        <strain evidence="3">CGMCC 4.7676</strain>
    </source>
</reference>
<proteinExistence type="predicted"/>
<dbReference type="SUPFAM" id="SSF47413">
    <property type="entry name" value="lambda repressor-like DNA-binding domains"/>
    <property type="match status" value="1"/>
</dbReference>
<sequence length="135" mass="15171">MSTDETPQQRLARRVKERRVQLQISVRAAAKAAGVDRNTWASLEDGTRVLQDRNYSKIETALSWPAGEIERILAPIDNEVEASAARRRILALTDVQLAERVVEINEVQGPDAAADYLRKATELRRNSDETMRQGS</sequence>
<protein>
    <submittedName>
        <fullName evidence="2">Helix-turn-helix domain-containing protein</fullName>
    </submittedName>
</protein>
<name>A0ABV7P8H9_9PSEU</name>
<accession>A0ABV7P8H9</accession>
<gene>
    <name evidence="2" type="ORF">ACFOSH_31915</name>
</gene>
<dbReference type="Proteomes" id="UP001595645">
    <property type="component" value="Unassembled WGS sequence"/>
</dbReference>
<comment type="caution">
    <text evidence="2">The sequence shown here is derived from an EMBL/GenBank/DDBJ whole genome shotgun (WGS) entry which is preliminary data.</text>
</comment>
<dbReference type="RefSeq" id="WP_378243248.1">
    <property type="nucleotide sequence ID" value="NZ_JBHRWK010000059.1"/>
</dbReference>
<feature type="domain" description="HTH cro/C1-type" evidence="1">
    <location>
        <begin position="14"/>
        <end position="69"/>
    </location>
</feature>
<dbReference type="EMBL" id="JBHRWK010000059">
    <property type="protein sequence ID" value="MFC3454066.1"/>
    <property type="molecule type" value="Genomic_DNA"/>
</dbReference>
<dbReference type="Pfam" id="PF13560">
    <property type="entry name" value="HTH_31"/>
    <property type="match status" value="1"/>
</dbReference>
<evidence type="ECO:0000313" key="2">
    <source>
        <dbReference type="EMBL" id="MFC3454066.1"/>
    </source>
</evidence>
<evidence type="ECO:0000313" key="3">
    <source>
        <dbReference type="Proteomes" id="UP001595645"/>
    </source>
</evidence>
<dbReference type="InterPro" id="IPR001387">
    <property type="entry name" value="Cro/C1-type_HTH"/>
</dbReference>
<dbReference type="SMART" id="SM00530">
    <property type="entry name" value="HTH_XRE"/>
    <property type="match status" value="1"/>
</dbReference>
<evidence type="ECO:0000259" key="1">
    <source>
        <dbReference type="SMART" id="SM00530"/>
    </source>
</evidence>
<dbReference type="InterPro" id="IPR010982">
    <property type="entry name" value="Lambda_DNA-bd_dom_sf"/>
</dbReference>
<keyword evidence="3" id="KW-1185">Reference proteome</keyword>
<organism evidence="2 3">
    <name type="scientific">Amycolatopsis speibonae</name>
    <dbReference type="NCBI Taxonomy" id="1450224"/>
    <lineage>
        <taxon>Bacteria</taxon>
        <taxon>Bacillati</taxon>
        <taxon>Actinomycetota</taxon>
        <taxon>Actinomycetes</taxon>
        <taxon>Pseudonocardiales</taxon>
        <taxon>Pseudonocardiaceae</taxon>
        <taxon>Amycolatopsis</taxon>
    </lineage>
</organism>